<organism evidence="2 3">
    <name type="scientific">Olpidium bornovanus</name>
    <dbReference type="NCBI Taxonomy" id="278681"/>
    <lineage>
        <taxon>Eukaryota</taxon>
        <taxon>Fungi</taxon>
        <taxon>Fungi incertae sedis</taxon>
        <taxon>Olpidiomycota</taxon>
        <taxon>Olpidiomycotina</taxon>
        <taxon>Olpidiomycetes</taxon>
        <taxon>Olpidiales</taxon>
        <taxon>Olpidiaceae</taxon>
        <taxon>Olpidium</taxon>
    </lineage>
</organism>
<feature type="region of interest" description="Disordered" evidence="1">
    <location>
        <begin position="75"/>
        <end position="129"/>
    </location>
</feature>
<evidence type="ECO:0000313" key="2">
    <source>
        <dbReference type="EMBL" id="KAG5463659.1"/>
    </source>
</evidence>
<dbReference type="Proteomes" id="UP000673691">
    <property type="component" value="Unassembled WGS sequence"/>
</dbReference>
<dbReference type="AlphaFoldDB" id="A0A8H8DM56"/>
<comment type="caution">
    <text evidence="2">The sequence shown here is derived from an EMBL/GenBank/DDBJ whole genome shotgun (WGS) entry which is preliminary data.</text>
</comment>
<proteinExistence type="predicted"/>
<accession>A0A8H8DM56</accession>
<feature type="region of interest" description="Disordered" evidence="1">
    <location>
        <begin position="1"/>
        <end position="25"/>
    </location>
</feature>
<evidence type="ECO:0000256" key="1">
    <source>
        <dbReference type="SAM" id="MobiDB-lite"/>
    </source>
</evidence>
<reference evidence="2 3" key="1">
    <citation type="journal article" name="Sci. Rep.">
        <title>Genome-scale phylogenetic analyses confirm Olpidium as the closest living zoosporic fungus to the non-flagellated, terrestrial fungi.</title>
        <authorList>
            <person name="Chang Y."/>
            <person name="Rochon D."/>
            <person name="Sekimoto S."/>
            <person name="Wang Y."/>
            <person name="Chovatia M."/>
            <person name="Sandor L."/>
            <person name="Salamov A."/>
            <person name="Grigoriev I.V."/>
            <person name="Stajich J.E."/>
            <person name="Spatafora J.W."/>
        </authorList>
    </citation>
    <scope>NUCLEOTIDE SEQUENCE [LARGE SCALE GENOMIC DNA]</scope>
    <source>
        <strain evidence="2">S191</strain>
    </source>
</reference>
<keyword evidence="3" id="KW-1185">Reference proteome</keyword>
<name>A0A8H8DM56_9FUNG</name>
<gene>
    <name evidence="2" type="ORF">BJ554DRAFT_5652</name>
</gene>
<evidence type="ECO:0000313" key="3">
    <source>
        <dbReference type="Proteomes" id="UP000673691"/>
    </source>
</evidence>
<protein>
    <submittedName>
        <fullName evidence="2">Uncharacterized protein</fullName>
    </submittedName>
</protein>
<dbReference type="EMBL" id="JAEFCI010000283">
    <property type="protein sequence ID" value="KAG5463659.1"/>
    <property type="molecule type" value="Genomic_DNA"/>
</dbReference>
<sequence>MPVDVERKAGRRHSRPSTSRLSTRCVRSLPARSRLPRGLRALVSRGIILLVGPRVWGPSCPRSCPRSRLRLRPSTASRPLPFARRPSPAARLPWRRSTGGSRAVPQHTSPLAKRVHGRHKSWPGGQFENINQNEGLFKVWTGETRR</sequence>